<keyword evidence="15" id="KW-0812">Transmembrane</keyword>
<keyword evidence="9" id="KW-0378">Hydrolase</keyword>
<comment type="cofactor">
    <cofactor evidence="1">
        <name>Zn(2+)</name>
        <dbReference type="ChEBI" id="CHEBI:29105"/>
    </cofactor>
</comment>
<evidence type="ECO:0000256" key="6">
    <source>
        <dbReference type="ARBA" id="ARBA00022670"/>
    </source>
</evidence>
<keyword evidence="4" id="KW-0964">Secreted</keyword>
<dbReference type="InterPro" id="IPR000834">
    <property type="entry name" value="Peptidase_M14"/>
</dbReference>
<comment type="subcellular location">
    <subcellularLocation>
        <location evidence="2">Secreted</location>
    </subcellularLocation>
</comment>
<dbReference type="RefSeq" id="XP_022817997.1">
    <property type="nucleotide sequence ID" value="XM_022962229.1"/>
</dbReference>
<feature type="domain" description="Peptidase M14" evidence="17">
    <location>
        <begin position="529"/>
        <end position="819"/>
    </location>
</feature>
<dbReference type="Proteomes" id="UP000301870">
    <property type="component" value="Chromosome 11"/>
</dbReference>
<evidence type="ECO:0000256" key="9">
    <source>
        <dbReference type="ARBA" id="ARBA00022801"/>
    </source>
</evidence>
<dbReference type="InterPro" id="IPR036990">
    <property type="entry name" value="M14A-like_propep"/>
</dbReference>
<dbReference type="GeneID" id="111350597"/>
<feature type="signal peptide" evidence="16">
    <location>
        <begin position="1"/>
        <end position="18"/>
    </location>
</feature>
<keyword evidence="5" id="KW-0121">Carboxypeptidase</keyword>
<feature type="chain" id="PRO_5039952677" evidence="16">
    <location>
        <begin position="19"/>
        <end position="850"/>
    </location>
</feature>
<dbReference type="PRINTS" id="PR00765">
    <property type="entry name" value="CRBOXYPTASEA"/>
</dbReference>
<evidence type="ECO:0000256" key="5">
    <source>
        <dbReference type="ARBA" id="ARBA00022645"/>
    </source>
</evidence>
<keyword evidence="18" id="KW-1185">Reference proteome</keyword>
<evidence type="ECO:0000256" key="7">
    <source>
        <dbReference type="ARBA" id="ARBA00022723"/>
    </source>
</evidence>
<keyword evidence="10" id="KW-0862">Zinc</keyword>
<dbReference type="FunFam" id="3.40.630.10:FF:000040">
    <property type="entry name" value="zinc carboxypeptidase"/>
    <property type="match status" value="1"/>
</dbReference>
<dbReference type="PROSITE" id="PS52035">
    <property type="entry name" value="PEPTIDASE_M14"/>
    <property type="match status" value="2"/>
</dbReference>
<dbReference type="AlphaFoldDB" id="A0A9J7DXS1"/>
<keyword evidence="12" id="KW-1015">Disulfide bond</keyword>
<dbReference type="SUPFAM" id="SSF54897">
    <property type="entry name" value="Protease propeptides/inhibitors"/>
    <property type="match status" value="2"/>
</dbReference>
<protein>
    <submittedName>
        <fullName evidence="19">Uncharacterized protein LOC111350597</fullName>
    </submittedName>
</protein>
<sequence>MALKIFYLLSILFVVVSSEPFRFDNYSLYKVLPKSLKDVKYLQELQNAAPEFDFWDDPVPTADYINIVSKPELKKDLESFLASNEIDFVITQENIQELIDNEKKKTYTRSNIKTMEFDNYYTLEDIYAWLEDLAARFPETISIIIGGTTYEGREIKGIKISHGPGRRAVFIESGIHAREWIAPATTNFIINELVFSDDEEIKAAARDFDWYIFPVTNPDGYIWSHVGFRLWRKNRRPFGSEFGVDLNRNWNDNWLKESANLNPSSNTYAGPGPFSEIEARSLSAYITDMADKIDLYLSFHSSGQILLLPFGNTTEPLANYYDAVNFATGTSVDWVKERLKIPLAYCYELRDRGQFGHLLPPDQILPTSEETMDSTNSVQTFPDCNSNPLIIEYSLNWSAVTIANQNLVSRSKMWFIILSLVLTVPNALSEFRFDNYALYKIILKDVDQVNFLKTLRDSDARFDFWNDPVAPSSYVNVLTNPKDRNEFENILKSKDVEFEISTENIQDAIDREVIKTYTRGNIKSMTWDGYYNLSSINDWIDDLAATYPKVVEVITGGTTYEDRAIKGLKISHGEGRRAIFLEGGIHSREWISPATVTYITNELLTNDNEDIKAAAHGFDWYIFPVTNPDGYIWSFENARMWRKNRRPIGDHIGVDLNRNWDNNWMVVGASSNPARDDYAGTAPFSEPETKSLSEFLTSIGDNIDMYLSFHSYGQMLLIPFGNTTAPLANYHDARNIGARGMGALSAKYGTLYRTGNIAETIYHASGGSIDWVKEELKVPLVYCYELRDNGAYGFVLPNEQILPNNLEVMDSLLELIFQAKRFGYLQSSGYGINASLVLIMTALLAIFMRD</sequence>
<dbReference type="GO" id="GO:0005615">
    <property type="term" value="C:extracellular space"/>
    <property type="evidence" value="ECO:0007669"/>
    <property type="project" value="TreeGrafter"/>
</dbReference>
<accession>A0A9J7DXS1</accession>
<evidence type="ECO:0000313" key="18">
    <source>
        <dbReference type="Proteomes" id="UP000301870"/>
    </source>
</evidence>
<evidence type="ECO:0000256" key="16">
    <source>
        <dbReference type="SAM" id="SignalP"/>
    </source>
</evidence>
<dbReference type="Pfam" id="PF02244">
    <property type="entry name" value="Propep_M14"/>
    <property type="match status" value="2"/>
</dbReference>
<feature type="transmembrane region" description="Helical" evidence="15">
    <location>
        <begin position="830"/>
        <end position="848"/>
    </location>
</feature>
<dbReference type="CDD" id="cd03860">
    <property type="entry name" value="M14_CP_A-B_like"/>
    <property type="match status" value="1"/>
</dbReference>
<keyword evidence="8 16" id="KW-0732">Signal</keyword>
<evidence type="ECO:0000256" key="11">
    <source>
        <dbReference type="ARBA" id="ARBA00023049"/>
    </source>
</evidence>
<evidence type="ECO:0000256" key="2">
    <source>
        <dbReference type="ARBA" id="ARBA00004613"/>
    </source>
</evidence>
<organism evidence="18 19">
    <name type="scientific">Spodoptera litura</name>
    <name type="common">Asian cotton leafworm</name>
    <dbReference type="NCBI Taxonomy" id="69820"/>
    <lineage>
        <taxon>Eukaryota</taxon>
        <taxon>Metazoa</taxon>
        <taxon>Ecdysozoa</taxon>
        <taxon>Arthropoda</taxon>
        <taxon>Hexapoda</taxon>
        <taxon>Insecta</taxon>
        <taxon>Pterygota</taxon>
        <taxon>Neoptera</taxon>
        <taxon>Endopterygota</taxon>
        <taxon>Lepidoptera</taxon>
        <taxon>Glossata</taxon>
        <taxon>Ditrysia</taxon>
        <taxon>Noctuoidea</taxon>
        <taxon>Noctuidae</taxon>
        <taxon>Amphipyrinae</taxon>
        <taxon>Spodoptera</taxon>
    </lineage>
</organism>
<reference evidence="19" key="1">
    <citation type="submission" date="2025-08" db="UniProtKB">
        <authorList>
            <consortium name="RefSeq"/>
        </authorList>
    </citation>
    <scope>IDENTIFICATION</scope>
    <source>
        <strain evidence="19">Ishihara</strain>
        <tissue evidence="19">Whole body</tissue>
    </source>
</reference>
<dbReference type="Gene3D" id="3.30.70.340">
    <property type="entry name" value="Metallocarboxypeptidase-like"/>
    <property type="match status" value="2"/>
</dbReference>
<dbReference type="SMART" id="SM00631">
    <property type="entry name" value="Zn_pept"/>
    <property type="match status" value="2"/>
</dbReference>
<dbReference type="OrthoDB" id="3626597at2759"/>
<evidence type="ECO:0000256" key="12">
    <source>
        <dbReference type="ARBA" id="ARBA00023157"/>
    </source>
</evidence>
<evidence type="ECO:0000259" key="17">
    <source>
        <dbReference type="PROSITE" id="PS52035"/>
    </source>
</evidence>
<dbReference type="GO" id="GO:0008270">
    <property type="term" value="F:zinc ion binding"/>
    <property type="evidence" value="ECO:0007669"/>
    <property type="project" value="InterPro"/>
</dbReference>
<feature type="domain" description="Peptidase M14" evidence="17">
    <location>
        <begin position="119"/>
        <end position="382"/>
    </location>
</feature>
<keyword evidence="15" id="KW-1133">Transmembrane helix</keyword>
<dbReference type="GO" id="GO:0004181">
    <property type="term" value="F:metallocarboxypeptidase activity"/>
    <property type="evidence" value="ECO:0007669"/>
    <property type="project" value="InterPro"/>
</dbReference>
<name>A0A9J7DXS1_SPOLT</name>
<proteinExistence type="inferred from homology"/>
<feature type="active site" description="Proton donor/acceptor" evidence="14">
    <location>
        <position position="785"/>
    </location>
</feature>
<evidence type="ECO:0000256" key="13">
    <source>
        <dbReference type="ARBA" id="ARBA00057299"/>
    </source>
</evidence>
<dbReference type="Pfam" id="PF00246">
    <property type="entry name" value="Peptidase_M14"/>
    <property type="match status" value="2"/>
</dbReference>
<evidence type="ECO:0000256" key="3">
    <source>
        <dbReference type="ARBA" id="ARBA00005988"/>
    </source>
</evidence>
<keyword evidence="6" id="KW-0645">Protease</keyword>
<keyword evidence="7" id="KW-0479">Metal-binding</keyword>
<feature type="active site" description="Proton donor/acceptor" evidence="14">
    <location>
        <position position="348"/>
    </location>
</feature>
<evidence type="ECO:0000256" key="14">
    <source>
        <dbReference type="PROSITE-ProRule" id="PRU01379"/>
    </source>
</evidence>
<evidence type="ECO:0000256" key="4">
    <source>
        <dbReference type="ARBA" id="ARBA00022525"/>
    </source>
</evidence>
<evidence type="ECO:0000256" key="10">
    <source>
        <dbReference type="ARBA" id="ARBA00022833"/>
    </source>
</evidence>
<keyword evidence="11" id="KW-0482">Metalloprotease</keyword>
<evidence type="ECO:0000256" key="1">
    <source>
        <dbReference type="ARBA" id="ARBA00001947"/>
    </source>
</evidence>
<keyword evidence="15" id="KW-0472">Membrane</keyword>
<dbReference type="SUPFAM" id="SSF53187">
    <property type="entry name" value="Zn-dependent exopeptidases"/>
    <property type="match status" value="2"/>
</dbReference>
<evidence type="ECO:0000256" key="15">
    <source>
        <dbReference type="SAM" id="Phobius"/>
    </source>
</evidence>
<evidence type="ECO:0000256" key="8">
    <source>
        <dbReference type="ARBA" id="ARBA00022729"/>
    </source>
</evidence>
<gene>
    <name evidence="19" type="primary">LOC111350597</name>
</gene>
<dbReference type="KEGG" id="sliu:111350597"/>
<comment type="function">
    <text evidence="13">Involved in the digestion of the blood meal.</text>
</comment>
<dbReference type="PANTHER" id="PTHR11705">
    <property type="entry name" value="PROTEASE FAMILY M14 CARBOXYPEPTIDASE A,B"/>
    <property type="match status" value="1"/>
</dbReference>
<evidence type="ECO:0000313" key="19">
    <source>
        <dbReference type="RefSeq" id="XP_022817997.1"/>
    </source>
</evidence>
<dbReference type="FunFam" id="3.40.630.10:FF:000084">
    <property type="entry name" value="Carboxypeptidase B2"/>
    <property type="match status" value="1"/>
</dbReference>
<comment type="similarity">
    <text evidence="3 14">Belongs to the peptidase M14 family.</text>
</comment>
<dbReference type="Gene3D" id="3.40.630.10">
    <property type="entry name" value="Zn peptidases"/>
    <property type="match status" value="2"/>
</dbReference>
<dbReference type="InterPro" id="IPR003146">
    <property type="entry name" value="M14A_act_pep"/>
</dbReference>
<dbReference type="GO" id="GO:0006508">
    <property type="term" value="P:proteolysis"/>
    <property type="evidence" value="ECO:0007669"/>
    <property type="project" value="UniProtKB-KW"/>
</dbReference>
<dbReference type="PANTHER" id="PTHR11705:SF153">
    <property type="entry name" value="ZINC CARBOXYPEPTIDASE A 1-LIKE PROTEIN"/>
    <property type="match status" value="1"/>
</dbReference>